<dbReference type="HOGENOM" id="CLU_2118053_0_0_9"/>
<accession>A0A078MM09</accession>
<protein>
    <submittedName>
        <fullName evidence="1">Uncharacterized protein</fullName>
    </submittedName>
</protein>
<name>A0A078MM09_9BACL</name>
<gene>
    <name evidence="1" type="ORF">BN1050_02643</name>
</gene>
<proteinExistence type="predicted"/>
<dbReference type="PATRIC" id="fig|1461583.4.peg.2535"/>
<sequence length="114" mass="12537">MTKEIGNTDAAQTVKKTVPKVNAAKNTVVEKTSVLSNKKIYVGPGSPGLMPNTVYDGGYPLYVQEMIDDCPEIEKLMVNIDQYVVSQKSVKENGSLLNTYAKKVTKYFEGEANE</sequence>
<dbReference type="AlphaFoldDB" id="A0A078MM09"/>
<organism evidence="1">
    <name type="scientific">Metalysinibacillus saudimassiliensis</name>
    <dbReference type="NCBI Taxonomy" id="1461583"/>
    <lineage>
        <taxon>Bacteria</taxon>
        <taxon>Bacillati</taxon>
        <taxon>Bacillota</taxon>
        <taxon>Bacilli</taxon>
        <taxon>Bacillales</taxon>
        <taxon>Caryophanaceae</taxon>
        <taxon>Metalysinibacillus</taxon>
    </lineage>
</organism>
<reference evidence="1" key="1">
    <citation type="submission" date="2014-07" db="EMBL/GenBank/DDBJ databases">
        <authorList>
            <person name="Urmite Genomes Urmite Genomes"/>
        </authorList>
    </citation>
    <scope>NUCLEOTIDE SEQUENCE</scope>
    <source>
        <strain evidence="1">13S34_air</strain>
    </source>
</reference>
<evidence type="ECO:0000313" key="1">
    <source>
        <dbReference type="EMBL" id="CEA05771.1"/>
    </source>
</evidence>
<dbReference type="EMBL" id="LN483079">
    <property type="protein sequence ID" value="CEA05771.1"/>
    <property type="molecule type" value="Genomic_DNA"/>
</dbReference>